<name>A0A1X7UPB7_AMPQE</name>
<dbReference type="AlphaFoldDB" id="A0A1X7UPB7"/>
<dbReference type="EnsemblMetazoa" id="Aqu2.1.29252_001">
    <property type="protein sequence ID" value="Aqu2.1.29252_001"/>
    <property type="gene ID" value="Aqu2.1.29252"/>
</dbReference>
<accession>A0A1X7UPB7</accession>
<proteinExistence type="predicted"/>
<reference evidence="1" key="1">
    <citation type="submission" date="2017-05" db="UniProtKB">
        <authorList>
            <consortium name="EnsemblMetazoa"/>
        </authorList>
    </citation>
    <scope>IDENTIFICATION</scope>
</reference>
<evidence type="ECO:0000313" key="1">
    <source>
        <dbReference type="EnsemblMetazoa" id="Aqu2.1.29252_001"/>
    </source>
</evidence>
<protein>
    <submittedName>
        <fullName evidence="1">Uncharacterized protein</fullName>
    </submittedName>
</protein>
<sequence>MRSLKADCPNILDKIHFKAIDGACNTIFWGLRKEGIGAEVKHTPIVTIEEEKQLWDSTILNIGKVCFLRGGEEQRNLKPSQFICYSNPDKYSYVKNGSKNRSGGIAQLWVQNKVVEIYAVPENEPRCLFYLLNF</sequence>
<organism evidence="1">
    <name type="scientific">Amphimedon queenslandica</name>
    <name type="common">Sponge</name>
    <dbReference type="NCBI Taxonomy" id="400682"/>
    <lineage>
        <taxon>Eukaryota</taxon>
        <taxon>Metazoa</taxon>
        <taxon>Porifera</taxon>
        <taxon>Demospongiae</taxon>
        <taxon>Heteroscleromorpha</taxon>
        <taxon>Haplosclerida</taxon>
        <taxon>Niphatidae</taxon>
        <taxon>Amphimedon</taxon>
    </lineage>
</organism>
<dbReference type="InParanoid" id="A0A1X7UPB7"/>